<dbReference type="SUPFAM" id="SSF53448">
    <property type="entry name" value="Nucleotide-diphospho-sugar transferases"/>
    <property type="match status" value="1"/>
</dbReference>
<dbReference type="Gene3D" id="3.90.550.10">
    <property type="entry name" value="Spore Coat Polysaccharide Biosynthesis Protein SpsA, Chain A"/>
    <property type="match status" value="1"/>
</dbReference>
<accession>A0A4R5FC64</accession>
<dbReference type="AlphaFoldDB" id="A0A4R5FC64"/>
<comment type="caution">
    <text evidence="2">The sequence shown here is derived from an EMBL/GenBank/DDBJ whole genome shotgun (WGS) entry which is preliminary data.</text>
</comment>
<gene>
    <name evidence="2" type="ORF">E0I26_05000</name>
</gene>
<dbReference type="InterPro" id="IPR001173">
    <property type="entry name" value="Glyco_trans_2-like"/>
</dbReference>
<dbReference type="PANTHER" id="PTHR22916:SF3">
    <property type="entry name" value="UDP-GLCNAC:BETAGAL BETA-1,3-N-ACETYLGLUCOSAMINYLTRANSFERASE-LIKE PROTEIN 1"/>
    <property type="match status" value="1"/>
</dbReference>
<dbReference type="OrthoDB" id="597270at2"/>
<dbReference type="PANTHER" id="PTHR22916">
    <property type="entry name" value="GLYCOSYLTRANSFERASE"/>
    <property type="match status" value="1"/>
</dbReference>
<dbReference type="InterPro" id="IPR029044">
    <property type="entry name" value="Nucleotide-diphossugar_trans"/>
</dbReference>
<dbReference type="Pfam" id="PF00535">
    <property type="entry name" value="Glycos_transf_2"/>
    <property type="match status" value="1"/>
</dbReference>
<organism evidence="2 3">
    <name type="scientific">Flavobacterium rhamnosiphilum</name>
    <dbReference type="NCBI Taxonomy" id="2541724"/>
    <lineage>
        <taxon>Bacteria</taxon>
        <taxon>Pseudomonadati</taxon>
        <taxon>Bacteroidota</taxon>
        <taxon>Flavobacteriia</taxon>
        <taxon>Flavobacteriales</taxon>
        <taxon>Flavobacteriaceae</taxon>
        <taxon>Flavobacterium</taxon>
    </lineage>
</organism>
<name>A0A4R5FC64_9FLAO</name>
<feature type="domain" description="Glycosyltransferase 2-like" evidence="1">
    <location>
        <begin position="6"/>
        <end position="171"/>
    </location>
</feature>
<reference evidence="2 3" key="1">
    <citation type="submission" date="2019-03" db="EMBL/GenBank/DDBJ databases">
        <title>Novel species of Flavobacterium.</title>
        <authorList>
            <person name="Liu Q."/>
            <person name="Xin Y.-H."/>
        </authorList>
    </citation>
    <scope>NUCLEOTIDE SEQUENCE [LARGE SCALE GENOMIC DNA]</scope>
    <source>
        <strain evidence="2 3">LB3P52</strain>
    </source>
</reference>
<evidence type="ECO:0000313" key="3">
    <source>
        <dbReference type="Proteomes" id="UP000294814"/>
    </source>
</evidence>
<evidence type="ECO:0000259" key="1">
    <source>
        <dbReference type="Pfam" id="PF00535"/>
    </source>
</evidence>
<proteinExistence type="predicted"/>
<dbReference type="RefSeq" id="WP_131915393.1">
    <property type="nucleotide sequence ID" value="NZ_SMLG01000002.1"/>
</dbReference>
<dbReference type="EMBL" id="SMLG01000002">
    <property type="protein sequence ID" value="TDE46044.1"/>
    <property type="molecule type" value="Genomic_DNA"/>
</dbReference>
<evidence type="ECO:0000313" key="2">
    <source>
        <dbReference type="EMBL" id="TDE46044.1"/>
    </source>
</evidence>
<dbReference type="CDD" id="cd00761">
    <property type="entry name" value="Glyco_tranf_GTA_type"/>
    <property type="match status" value="1"/>
</dbReference>
<keyword evidence="3" id="KW-1185">Reference proteome</keyword>
<dbReference type="Proteomes" id="UP000294814">
    <property type="component" value="Unassembled WGS sequence"/>
</dbReference>
<dbReference type="GO" id="GO:0016758">
    <property type="term" value="F:hexosyltransferase activity"/>
    <property type="evidence" value="ECO:0007669"/>
    <property type="project" value="UniProtKB-ARBA"/>
</dbReference>
<keyword evidence="2" id="KW-0808">Transferase</keyword>
<sequence length="305" mass="35642">MKFLVSIIIPCFNQAQYLDEALQSVLDQTYENWECIIVNDGSPDNTEAIAQKWVRKDSRFIYLYKKNGGVSSSRNLALEMVKGDYIQFLDSDDFLNKEKLELSLNLINEGHENDIKIIVSDFRRFINNPNKTLNPYCNLNSELLNFESLLYSWNATFSIPIHCGFFKASLFENIRFPENMTAHEDWIVWVSIFKTGSKALFLDKILALYRMNPSSRVMTKSLYEDQIKACEYFKHYLSEQEFYKLSMLLISRYYKSNDDLKCRLKATKNSNSYQTGLMIKKILKTFGVLKLSKSLFPIILKLKSK</sequence>
<protein>
    <submittedName>
        <fullName evidence="2">Glycosyltransferase family 2 protein</fullName>
    </submittedName>
</protein>